<evidence type="ECO:0000259" key="1">
    <source>
        <dbReference type="Pfam" id="PF00561"/>
    </source>
</evidence>
<dbReference type="Gene3D" id="3.40.50.1820">
    <property type="entry name" value="alpha/beta hydrolase"/>
    <property type="match status" value="1"/>
</dbReference>
<comment type="caution">
    <text evidence="2">The sequence shown here is derived from an EMBL/GenBank/DDBJ whole genome shotgun (WGS) entry which is preliminary data.</text>
</comment>
<dbReference type="Pfam" id="PF00561">
    <property type="entry name" value="Abhydrolase_1"/>
    <property type="match status" value="1"/>
</dbReference>
<dbReference type="PRINTS" id="PR00111">
    <property type="entry name" value="ABHYDROLASE"/>
</dbReference>
<dbReference type="InterPro" id="IPR050471">
    <property type="entry name" value="AB_hydrolase"/>
</dbReference>
<evidence type="ECO:0000313" key="2">
    <source>
        <dbReference type="EMBL" id="GMI27177.1"/>
    </source>
</evidence>
<name>A0ABQ6MIJ2_9STRA</name>
<evidence type="ECO:0000313" key="3">
    <source>
        <dbReference type="Proteomes" id="UP001165060"/>
    </source>
</evidence>
<reference evidence="2 3" key="1">
    <citation type="journal article" date="2023" name="Commun. Biol.">
        <title>Genome analysis of Parmales, the sister group of diatoms, reveals the evolutionary specialization of diatoms from phago-mixotrophs to photoautotrophs.</title>
        <authorList>
            <person name="Ban H."/>
            <person name="Sato S."/>
            <person name="Yoshikawa S."/>
            <person name="Yamada K."/>
            <person name="Nakamura Y."/>
            <person name="Ichinomiya M."/>
            <person name="Sato N."/>
            <person name="Blanc-Mathieu R."/>
            <person name="Endo H."/>
            <person name="Kuwata A."/>
            <person name="Ogata H."/>
        </authorList>
    </citation>
    <scope>NUCLEOTIDE SEQUENCE [LARGE SCALE GENOMIC DNA]</scope>
</reference>
<proteinExistence type="predicted"/>
<keyword evidence="3" id="KW-1185">Reference proteome</keyword>
<accession>A0ABQ6MIJ2</accession>
<dbReference type="PANTHER" id="PTHR43433">
    <property type="entry name" value="HYDROLASE, ALPHA/BETA FOLD FAMILY PROTEIN"/>
    <property type="match status" value="1"/>
</dbReference>
<dbReference type="PANTHER" id="PTHR43433:SF5">
    <property type="entry name" value="AB HYDROLASE-1 DOMAIN-CONTAINING PROTEIN"/>
    <property type="match status" value="1"/>
</dbReference>
<dbReference type="SUPFAM" id="SSF53474">
    <property type="entry name" value="alpha/beta-Hydrolases"/>
    <property type="match status" value="1"/>
</dbReference>
<dbReference type="InterPro" id="IPR000073">
    <property type="entry name" value="AB_hydrolase_1"/>
</dbReference>
<protein>
    <recommendedName>
        <fullName evidence="1">AB hydrolase-1 domain-containing protein</fullName>
    </recommendedName>
</protein>
<feature type="domain" description="AB hydrolase-1" evidence="1">
    <location>
        <begin position="30"/>
        <end position="140"/>
    </location>
</feature>
<dbReference type="InterPro" id="IPR029058">
    <property type="entry name" value="AB_hydrolase_fold"/>
</dbReference>
<sequence>MPFAPISSSVSIYHALSGKMGSPRLVVVDGSNSDTRSAESLSRTALLAGAFRVLTFDHRGMGQSSMDTTPSHYTMRQYAQDIHDLLAHVQWDDGPIAILAFSFGGMVAQEVAIRWPSAVSSLALCCTSAGGSCGSSAPLHEFAKLSTSGFIYKFQMAADTRNSSWLWSSVALAKSVAASLMPQLRHCDAEVRDVFWDTCRLLQYDARAAHDTSTRLAALANMHILLCGGTKDGICPKANIEAMLAQLQKDGCKNAVAKYFEGSHFFHRESPQPLATISEFLLGSAPL</sequence>
<dbReference type="EMBL" id="BRYB01004194">
    <property type="protein sequence ID" value="GMI27177.1"/>
    <property type="molecule type" value="Genomic_DNA"/>
</dbReference>
<dbReference type="Proteomes" id="UP001165060">
    <property type="component" value="Unassembled WGS sequence"/>
</dbReference>
<organism evidence="2 3">
    <name type="scientific">Tetraparma gracilis</name>
    <dbReference type="NCBI Taxonomy" id="2962635"/>
    <lineage>
        <taxon>Eukaryota</taxon>
        <taxon>Sar</taxon>
        <taxon>Stramenopiles</taxon>
        <taxon>Ochrophyta</taxon>
        <taxon>Bolidophyceae</taxon>
        <taxon>Parmales</taxon>
        <taxon>Triparmaceae</taxon>
        <taxon>Tetraparma</taxon>
    </lineage>
</organism>
<gene>
    <name evidence="2" type="ORF">TeGR_g10786</name>
</gene>